<proteinExistence type="predicted"/>
<dbReference type="EMBL" id="JAAXOQ010000014">
    <property type="protein sequence ID" value="NKY19103.1"/>
    <property type="molecule type" value="Genomic_DNA"/>
</dbReference>
<gene>
    <name evidence="2" type="ORF">HF999_12065</name>
</gene>
<feature type="signal peptide" evidence="1">
    <location>
        <begin position="1"/>
        <end position="22"/>
    </location>
</feature>
<dbReference type="Proteomes" id="UP000582646">
    <property type="component" value="Unassembled WGS sequence"/>
</dbReference>
<evidence type="ECO:0000313" key="2">
    <source>
        <dbReference type="EMBL" id="NKY19103.1"/>
    </source>
</evidence>
<protein>
    <recommendedName>
        <fullName evidence="4">Sensor domain-containing protein</fullName>
    </recommendedName>
</protein>
<keyword evidence="1" id="KW-0732">Signal</keyword>
<reference evidence="2 3" key="1">
    <citation type="submission" date="2020-04" db="EMBL/GenBank/DDBJ databases">
        <title>MicrobeNet Type strains.</title>
        <authorList>
            <person name="Nicholson A.C."/>
        </authorList>
    </citation>
    <scope>NUCLEOTIDE SEQUENCE [LARGE SCALE GENOMIC DNA]</scope>
    <source>
        <strain evidence="2 3">DSM 44113</strain>
    </source>
</reference>
<dbReference type="RefSeq" id="WP_168546110.1">
    <property type="nucleotide sequence ID" value="NZ_BAAAKS010000014.1"/>
</dbReference>
<feature type="chain" id="PRO_5039695487" description="Sensor domain-containing protein" evidence="1">
    <location>
        <begin position="23"/>
        <end position="249"/>
    </location>
</feature>
<name>A0A846X1Q0_9ACTN</name>
<evidence type="ECO:0000313" key="3">
    <source>
        <dbReference type="Proteomes" id="UP000582646"/>
    </source>
</evidence>
<comment type="caution">
    <text evidence="2">The sequence shown here is derived from an EMBL/GenBank/DDBJ whole genome shotgun (WGS) entry which is preliminary data.</text>
</comment>
<evidence type="ECO:0000256" key="1">
    <source>
        <dbReference type="SAM" id="SignalP"/>
    </source>
</evidence>
<accession>A0A846X1Q0</accession>
<evidence type="ECO:0008006" key="4">
    <source>
        <dbReference type="Google" id="ProtNLM"/>
    </source>
</evidence>
<dbReference type="PROSITE" id="PS51257">
    <property type="entry name" value="PROKAR_LIPOPROTEIN"/>
    <property type="match status" value="1"/>
</dbReference>
<organism evidence="2 3">
    <name type="scientific">Tsukamurella spumae</name>
    <dbReference type="NCBI Taxonomy" id="44753"/>
    <lineage>
        <taxon>Bacteria</taxon>
        <taxon>Bacillati</taxon>
        <taxon>Actinomycetota</taxon>
        <taxon>Actinomycetes</taxon>
        <taxon>Mycobacteriales</taxon>
        <taxon>Tsukamurellaceae</taxon>
        <taxon>Tsukamurella</taxon>
    </lineage>
</organism>
<dbReference type="AlphaFoldDB" id="A0A846X1Q0"/>
<keyword evidence="3" id="KW-1185">Reference proteome</keyword>
<sequence>MTKYFRPTGVAAAAVTAAALVAGCNGGGSSTTTMDHSGHSMSMTTTATAAAAAKPAKDLALTAAELPPGITAVPVGQTQLQKSVDQLSGAAEGATITPASCGSGTTIVDAAKKLDVSQLGMAVGTVGTGVASESVIAQKPDVQKLRDSYRGACKSVTADISVQGQKVRTQTATTVVADAPKTKADDLVVIEQTATSEVAGQSTKQRSLVGVARVGSYAVSVVVMSMDGTPDRALFDKFLVASIDKVAKG</sequence>